<evidence type="ECO:0000313" key="1">
    <source>
        <dbReference type="EMBL" id="TCO70994.1"/>
    </source>
</evidence>
<organism evidence="1 2">
    <name type="scientific">Chromatocurvus halotolerans</name>
    <dbReference type="NCBI Taxonomy" id="1132028"/>
    <lineage>
        <taxon>Bacteria</taxon>
        <taxon>Pseudomonadati</taxon>
        <taxon>Pseudomonadota</taxon>
        <taxon>Gammaproteobacteria</taxon>
        <taxon>Cellvibrionales</taxon>
        <taxon>Halieaceae</taxon>
        <taxon>Chromatocurvus</taxon>
    </lineage>
</organism>
<sequence>MAHLEGETSNRLFEILSDWNKQLSSCDLYKNPEELPFHEPECRAANTDCDVSGDGFLPSEKTGSGPWIT</sequence>
<accession>A0A4R2KDI6</accession>
<protein>
    <submittedName>
        <fullName evidence="1">Uncharacterized protein</fullName>
    </submittedName>
</protein>
<evidence type="ECO:0000313" key="2">
    <source>
        <dbReference type="Proteomes" id="UP000294980"/>
    </source>
</evidence>
<keyword evidence="2" id="KW-1185">Reference proteome</keyword>
<gene>
    <name evidence="1" type="ORF">EV688_1247</name>
</gene>
<dbReference type="Proteomes" id="UP000294980">
    <property type="component" value="Unassembled WGS sequence"/>
</dbReference>
<proteinExistence type="predicted"/>
<comment type="caution">
    <text evidence="1">The sequence shown here is derived from an EMBL/GenBank/DDBJ whole genome shotgun (WGS) entry which is preliminary data.</text>
</comment>
<dbReference type="EMBL" id="SLWX01000024">
    <property type="protein sequence ID" value="TCO70994.1"/>
    <property type="molecule type" value="Genomic_DNA"/>
</dbReference>
<reference evidence="1 2" key="1">
    <citation type="submission" date="2019-03" db="EMBL/GenBank/DDBJ databases">
        <title>Genomic Encyclopedia of Type Strains, Phase IV (KMG-IV): sequencing the most valuable type-strain genomes for metagenomic binning, comparative biology and taxonomic classification.</title>
        <authorList>
            <person name="Goeker M."/>
        </authorList>
    </citation>
    <scope>NUCLEOTIDE SEQUENCE [LARGE SCALE GENOMIC DNA]</scope>
    <source>
        <strain evidence="1 2">DSM 23344</strain>
    </source>
</reference>
<name>A0A4R2KDI6_9GAMM</name>
<dbReference type="AlphaFoldDB" id="A0A4R2KDI6"/>